<feature type="region of interest" description="Disordered" evidence="9">
    <location>
        <begin position="1431"/>
        <end position="1460"/>
    </location>
</feature>
<dbReference type="GO" id="GO:0008757">
    <property type="term" value="F:S-adenosylmethionine-dependent methyltransferase activity"/>
    <property type="evidence" value="ECO:0007669"/>
    <property type="project" value="UniProtKB-ARBA"/>
</dbReference>
<organism evidence="12">
    <name type="scientific">Timema bartmani</name>
    <dbReference type="NCBI Taxonomy" id="61472"/>
    <lineage>
        <taxon>Eukaryota</taxon>
        <taxon>Metazoa</taxon>
        <taxon>Ecdysozoa</taxon>
        <taxon>Arthropoda</taxon>
        <taxon>Hexapoda</taxon>
        <taxon>Insecta</taxon>
        <taxon>Pterygota</taxon>
        <taxon>Neoptera</taxon>
        <taxon>Polyneoptera</taxon>
        <taxon>Phasmatodea</taxon>
        <taxon>Timematodea</taxon>
        <taxon>Timematoidea</taxon>
        <taxon>Timematidae</taxon>
        <taxon>Timema</taxon>
    </lineage>
</organism>
<proteinExistence type="predicted"/>
<feature type="domain" description="C2H2-type" evidence="10">
    <location>
        <begin position="1079"/>
        <end position="1106"/>
    </location>
</feature>
<dbReference type="InterPro" id="IPR001214">
    <property type="entry name" value="SET_dom"/>
</dbReference>
<dbReference type="FunFam" id="3.30.160.60:FF:001316">
    <property type="entry name" value="PR domain zinc finger protein 10"/>
    <property type="match status" value="1"/>
</dbReference>
<evidence type="ECO:0000259" key="11">
    <source>
        <dbReference type="PROSITE" id="PS50280"/>
    </source>
</evidence>
<feature type="domain" description="C2H2-type" evidence="10">
    <location>
        <begin position="1235"/>
        <end position="1263"/>
    </location>
</feature>
<accession>A0A7R9ETS3</accession>
<dbReference type="InterPro" id="IPR013087">
    <property type="entry name" value="Znf_C2H2_type"/>
</dbReference>
<feature type="domain" description="C2H2-type" evidence="10">
    <location>
        <begin position="948"/>
        <end position="975"/>
    </location>
</feature>
<feature type="domain" description="C2H2-type" evidence="10">
    <location>
        <begin position="1207"/>
        <end position="1234"/>
    </location>
</feature>
<dbReference type="SUPFAM" id="SSF57667">
    <property type="entry name" value="beta-beta-alpha zinc fingers"/>
    <property type="match status" value="4"/>
</dbReference>
<feature type="domain" description="C2H2-type" evidence="10">
    <location>
        <begin position="1411"/>
        <end position="1435"/>
    </location>
</feature>
<dbReference type="Gene3D" id="3.30.160.60">
    <property type="entry name" value="Classic Zinc Finger"/>
    <property type="match status" value="7"/>
</dbReference>
<dbReference type="GO" id="GO:0008276">
    <property type="term" value="F:protein methyltransferase activity"/>
    <property type="evidence" value="ECO:0007669"/>
    <property type="project" value="UniProtKB-ARBA"/>
</dbReference>
<comment type="subcellular location">
    <subcellularLocation>
        <location evidence="1">Nucleus</location>
    </subcellularLocation>
</comment>
<dbReference type="GO" id="GO:0005654">
    <property type="term" value="C:nucleoplasm"/>
    <property type="evidence" value="ECO:0007669"/>
    <property type="project" value="TreeGrafter"/>
</dbReference>
<keyword evidence="5" id="KW-0805">Transcription regulation</keyword>
<dbReference type="InterPro" id="IPR036236">
    <property type="entry name" value="Znf_C2H2_sf"/>
</dbReference>
<dbReference type="Pfam" id="PF21549">
    <property type="entry name" value="PRDM2_PR"/>
    <property type="match status" value="1"/>
</dbReference>
<evidence type="ECO:0008006" key="13">
    <source>
        <dbReference type="Google" id="ProtNLM"/>
    </source>
</evidence>
<reference evidence="12" key="1">
    <citation type="submission" date="2020-11" db="EMBL/GenBank/DDBJ databases">
        <authorList>
            <person name="Tran Van P."/>
        </authorList>
    </citation>
    <scope>NUCLEOTIDE SEQUENCE</scope>
</reference>
<evidence type="ECO:0000256" key="8">
    <source>
        <dbReference type="PROSITE-ProRule" id="PRU00042"/>
    </source>
</evidence>
<dbReference type="GO" id="GO:0008170">
    <property type="term" value="F:N-methyltransferase activity"/>
    <property type="evidence" value="ECO:0007669"/>
    <property type="project" value="UniProtKB-ARBA"/>
</dbReference>
<feature type="domain" description="C2H2-type" evidence="10">
    <location>
        <begin position="976"/>
        <end position="1004"/>
    </location>
</feature>
<dbReference type="Pfam" id="PF00096">
    <property type="entry name" value="zf-C2H2"/>
    <property type="match status" value="2"/>
</dbReference>
<dbReference type="PANTHER" id="PTHR24399:SF70">
    <property type="entry name" value="C2H2-TYPE DOMAIN-CONTAINING PROTEIN"/>
    <property type="match status" value="1"/>
</dbReference>
<evidence type="ECO:0000256" key="9">
    <source>
        <dbReference type="SAM" id="MobiDB-lite"/>
    </source>
</evidence>
<dbReference type="Gene3D" id="2.170.270.10">
    <property type="entry name" value="SET domain"/>
    <property type="match status" value="1"/>
</dbReference>
<feature type="domain" description="C2H2-type" evidence="10">
    <location>
        <begin position="871"/>
        <end position="898"/>
    </location>
</feature>
<dbReference type="PROSITE" id="PS50280">
    <property type="entry name" value="SET"/>
    <property type="match status" value="1"/>
</dbReference>
<dbReference type="SMART" id="SM00355">
    <property type="entry name" value="ZnF_C2H2"/>
    <property type="match status" value="12"/>
</dbReference>
<evidence type="ECO:0000256" key="4">
    <source>
        <dbReference type="ARBA" id="ARBA00022833"/>
    </source>
</evidence>
<feature type="domain" description="C2H2-type" evidence="10">
    <location>
        <begin position="1293"/>
        <end position="1321"/>
    </location>
</feature>
<dbReference type="GO" id="GO:0000978">
    <property type="term" value="F:RNA polymerase II cis-regulatory region sequence-specific DNA binding"/>
    <property type="evidence" value="ECO:0007669"/>
    <property type="project" value="TreeGrafter"/>
</dbReference>
<evidence type="ECO:0000256" key="1">
    <source>
        <dbReference type="ARBA" id="ARBA00004123"/>
    </source>
</evidence>
<gene>
    <name evidence="12" type="ORF">TBIB3V08_LOCUS2452</name>
</gene>
<evidence type="ECO:0000313" key="12">
    <source>
        <dbReference type="EMBL" id="CAD7439913.1"/>
    </source>
</evidence>
<dbReference type="GO" id="GO:0008270">
    <property type="term" value="F:zinc ion binding"/>
    <property type="evidence" value="ECO:0007669"/>
    <property type="project" value="UniProtKB-KW"/>
</dbReference>
<keyword evidence="8" id="KW-0863">Zinc-finger</keyword>
<feature type="compositionally biased region" description="Polar residues" evidence="9">
    <location>
        <begin position="1437"/>
        <end position="1458"/>
    </location>
</feature>
<dbReference type="GO" id="GO:0001227">
    <property type="term" value="F:DNA-binding transcription repressor activity, RNA polymerase II-specific"/>
    <property type="evidence" value="ECO:0007669"/>
    <property type="project" value="TreeGrafter"/>
</dbReference>
<keyword evidence="2" id="KW-0479">Metal-binding</keyword>
<dbReference type="PANTHER" id="PTHR24399">
    <property type="entry name" value="ZINC FINGER AND BTB DOMAIN-CONTAINING"/>
    <property type="match status" value="1"/>
</dbReference>
<protein>
    <recommendedName>
        <fullName evidence="13">PR domain zinc finger protein 10</fullName>
    </recommendedName>
</protein>
<keyword evidence="4" id="KW-0862">Zinc</keyword>
<dbReference type="EMBL" id="OD564818">
    <property type="protein sequence ID" value="CAD7439913.1"/>
    <property type="molecule type" value="Genomic_DNA"/>
</dbReference>
<feature type="domain" description="C2H2-type" evidence="10">
    <location>
        <begin position="1153"/>
        <end position="1180"/>
    </location>
</feature>
<keyword evidence="3" id="KW-0677">Repeat</keyword>
<evidence type="ECO:0000256" key="3">
    <source>
        <dbReference type="ARBA" id="ARBA00022737"/>
    </source>
</evidence>
<dbReference type="PROSITE" id="PS00028">
    <property type="entry name" value="ZINC_FINGER_C2H2_1"/>
    <property type="match status" value="11"/>
</dbReference>
<name>A0A7R9ETS3_9NEOP</name>
<evidence type="ECO:0000259" key="10">
    <source>
        <dbReference type="PROSITE" id="PS50157"/>
    </source>
</evidence>
<evidence type="ECO:0000256" key="7">
    <source>
        <dbReference type="ARBA" id="ARBA00023242"/>
    </source>
</evidence>
<feature type="domain" description="SET" evidence="11">
    <location>
        <begin position="720"/>
        <end position="843"/>
    </location>
</feature>
<evidence type="ECO:0000256" key="6">
    <source>
        <dbReference type="ARBA" id="ARBA00023163"/>
    </source>
</evidence>
<evidence type="ECO:0000256" key="2">
    <source>
        <dbReference type="ARBA" id="ARBA00022723"/>
    </source>
</evidence>
<dbReference type="InterPro" id="IPR046341">
    <property type="entry name" value="SET_dom_sf"/>
</dbReference>
<sequence>MFGNTLVPNLANALVLLSSTAEDGEIEEFGRLKLDEVYPHLRGGRVENYLGKTTLSTPDWDSNLDLPIINSLVYYGSSVLAHTATKAAAQCFGMDTSSSPQKVPGDEDDLAGVIIPNQTEVDLNDWIPVVNSHLDADGKEVAGTSRLLFLTVEYVEEPTGDYGNSGFSSFEPVTSFSPHISSSLSEFEQRVSPLDPNMSSAACYSPVYTIDQSPTTADVNQSSNPSSPFQNQMVVLHNPTSPLISSSTPSSALSPSGQTFVDTSHSTVSLTGGRIIHTYVTHLSSPDSTLPILSQSETEDGKALLQEVEMGGTFYHESPTGGSPHSSGSENYVVSSSGTLLNAIPSSAADFVEAISINVDTSSSGVVDSTSDLLMHSSQLVPGAEFSELTAGGAMVLTSPNQKRDPGALEHFQVVISSSDGENIAYSIDGQTTYINSAQIRADLLNAARAGATTFEDLEAVINLFKSHVHPDRTVRRQDCAPTGVDPLDRDLGRTLLNQSKTTRSAGAQSCECESNNRVIIEGVDENELRGEQLQDSLNINEVNLELTSEPPEFINSTLLGSSVDLAMRREVHLDPEILKEGVMVNHALELTKGSFCEDLLMEGTSCDTKPIDLQEDSKDLPMEQAPCDAITIHSQEDNKNLMVEQTSCDAVPIQSQDDSKSMEALRRSKRLIQEQTTVQTEINCEDCNNSVDQSCPQHAVQSISDKPVPSRAWATLPATYLAINKTETLNNGEAVWGVFARKTIPKRTQFGPIKGVLLKDSCSAVCSEKVGSQQVRLLVESDAGEIHSLDVFDENLSNWMRFVRGAETLKEQNMILNQRGSSLYFTTTRVIHPRDELRVWYSSSYASKRGLALLDNRKKTLDAADMESTWPCFECNDTFFTSKDLQRHLNIHDTEKVVGLNTTGTLANYATEAGHDVVAQKKKSLSSQTDNADESCDWLRVPHKCRYKCTVCHRQFPCTYSLKKHQMMHSSNNLHTCPFCGEEFSYLYNRNRHIKKTHNKLYKDVSPKSGTSLFKRRVNSCSEWICTHCALTFDNPSILNLHTLAHAAKNLEEEEAEVITGLPLDFLTVYNNGDIQDFHCPQCKEQFPSKVKLIDHVSIHGKAKIKRAHRRIRGSINPAKPWKCELCYKSFATQDRLQHHRLVHGSEELKPLQCVVCCKRFLNNSALACHAKTHSGECSLNYQDIVFDGYNHIRKHARAFHNSKCFTCDLCEKAFPRPDKLKLHMLRHSDHREFLCAHCGKQFKRKDKLKEHMTRMHSVDRELRMAVNTPRTRVAKKFMPKVSPNDYHRFIYKCHTCLVGFKRRGMLVNHLANRHPDVSPDSVPELNLPILKTTRDYFCQYCDKTTDDGEIEAQISVYKSSSKRKVHILKNHPGAELPMSNRRKGGVPDIPGLPNPTFSQTVGSVTTHPHGCPWCHKQYASKAKLLQHQRKKHTDLLTQTQQPSSEDGDKNVSSPSPGNLEIAESGTQIQLQLQGLDSINLLPGDYQITATQEELREFQESGLFIDASLLKRPIKGLPDGLSADLLSQAMSELSQSIGEFRLSMGTPPHDHYFKIVHSSPGHIMLTSASSLPSPSETPAPPDSDPILERILLSPHFMGQHPSRLHSLHCTLTLVGTRLLPLYFDTPCVTSEEVLTLV</sequence>
<dbReference type="PROSITE" id="PS50157">
    <property type="entry name" value="ZINC_FINGER_C2H2_2"/>
    <property type="match status" value="10"/>
</dbReference>
<evidence type="ECO:0000256" key="5">
    <source>
        <dbReference type="ARBA" id="ARBA00023015"/>
    </source>
</evidence>
<keyword evidence="6" id="KW-0804">Transcription</keyword>
<keyword evidence="7" id="KW-0539">Nucleus</keyword>
<feature type="domain" description="C2H2-type" evidence="10">
    <location>
        <begin position="1123"/>
        <end position="1150"/>
    </location>
</feature>